<dbReference type="EMBL" id="MFHI01000008">
    <property type="protein sequence ID" value="OGF79229.1"/>
    <property type="molecule type" value="Genomic_DNA"/>
</dbReference>
<evidence type="ECO:0000313" key="3">
    <source>
        <dbReference type="Proteomes" id="UP000178425"/>
    </source>
</evidence>
<name>A0A1F5WUA3_9BACT</name>
<keyword evidence="1" id="KW-0812">Transmembrane</keyword>
<protein>
    <recommendedName>
        <fullName evidence="4">General secretion pathway GspH domain-containing protein</fullName>
    </recommendedName>
</protein>
<accession>A0A1F5WUA3</accession>
<evidence type="ECO:0000256" key="1">
    <source>
        <dbReference type="SAM" id="Phobius"/>
    </source>
</evidence>
<gene>
    <name evidence="2" type="ORF">A2W54_01990</name>
</gene>
<dbReference type="PROSITE" id="PS00409">
    <property type="entry name" value="PROKAR_NTER_METHYL"/>
    <property type="match status" value="1"/>
</dbReference>
<feature type="transmembrane region" description="Helical" evidence="1">
    <location>
        <begin position="12"/>
        <end position="34"/>
    </location>
</feature>
<dbReference type="AlphaFoldDB" id="A0A1F5WUA3"/>
<proteinExistence type="predicted"/>
<comment type="caution">
    <text evidence="2">The sequence shown here is derived from an EMBL/GenBank/DDBJ whole genome shotgun (WGS) entry which is preliminary data.</text>
</comment>
<organism evidence="2 3">
    <name type="scientific">Candidatus Giovannonibacteria bacterium RIFCSPHIGHO2_02_43_13</name>
    <dbReference type="NCBI Taxonomy" id="1798330"/>
    <lineage>
        <taxon>Bacteria</taxon>
        <taxon>Candidatus Giovannoniibacteriota</taxon>
    </lineage>
</organism>
<keyword evidence="1" id="KW-0472">Membrane</keyword>
<evidence type="ECO:0008006" key="4">
    <source>
        <dbReference type="Google" id="ProtNLM"/>
    </source>
</evidence>
<dbReference type="SUPFAM" id="SSF54523">
    <property type="entry name" value="Pili subunits"/>
    <property type="match status" value="1"/>
</dbReference>
<keyword evidence="1" id="KW-1133">Transmembrane helix</keyword>
<dbReference type="Proteomes" id="UP000178425">
    <property type="component" value="Unassembled WGS sequence"/>
</dbReference>
<dbReference type="InterPro" id="IPR045584">
    <property type="entry name" value="Pilin-like"/>
</dbReference>
<reference evidence="2 3" key="1">
    <citation type="journal article" date="2016" name="Nat. Commun.">
        <title>Thousands of microbial genomes shed light on interconnected biogeochemical processes in an aquifer system.</title>
        <authorList>
            <person name="Anantharaman K."/>
            <person name="Brown C.T."/>
            <person name="Hug L.A."/>
            <person name="Sharon I."/>
            <person name="Castelle C.J."/>
            <person name="Probst A.J."/>
            <person name="Thomas B.C."/>
            <person name="Singh A."/>
            <person name="Wilkins M.J."/>
            <person name="Karaoz U."/>
            <person name="Brodie E.L."/>
            <person name="Williams K.H."/>
            <person name="Hubbard S.S."/>
            <person name="Banfield J.F."/>
        </authorList>
    </citation>
    <scope>NUCLEOTIDE SEQUENCE [LARGE SCALE GENOMIC DNA]</scope>
</reference>
<sequence>MAVLQRQKQGFSLVEMVVVLGAMVMVMTLTLANFPKIKEQIALTLATRELALTIRKAQSYAIAVREFNSSFPVNLCNSGYDVSQGSVMYPPYGISVSKSGLPDSLGRDQWHYVIFGDITCRASRSQDPVLNAATMIIDVISIQNGVQIATIKGFAGGPPPTVLDAVDIVYQRPNPSVTLIGYKNGTGSIYSGRIEISLTSGDGSATQKIIARPSGQISIE</sequence>
<evidence type="ECO:0000313" key="2">
    <source>
        <dbReference type="EMBL" id="OGF79229.1"/>
    </source>
</evidence>
<dbReference type="InterPro" id="IPR012902">
    <property type="entry name" value="N_methyl_site"/>
</dbReference>